<reference evidence="3" key="1">
    <citation type="submission" date="2020-04" db="EMBL/GenBank/DDBJ databases">
        <authorList>
            <person name="Zhang T."/>
        </authorList>
    </citation>
    <scope>NUCLEOTIDE SEQUENCE</scope>
    <source>
        <strain evidence="3">HKST-UBA02</strain>
    </source>
</reference>
<feature type="transmembrane region" description="Helical" evidence="2">
    <location>
        <begin position="12"/>
        <end position="29"/>
    </location>
</feature>
<evidence type="ECO:0000313" key="3">
    <source>
        <dbReference type="EMBL" id="MCA9758992.1"/>
    </source>
</evidence>
<dbReference type="EMBL" id="JAGQHS010000243">
    <property type="protein sequence ID" value="MCA9758992.1"/>
    <property type="molecule type" value="Genomic_DNA"/>
</dbReference>
<gene>
    <name evidence="3" type="ORF">KDA27_24580</name>
</gene>
<feature type="transmembrane region" description="Helical" evidence="2">
    <location>
        <begin position="432"/>
        <end position="452"/>
    </location>
</feature>
<evidence type="ECO:0000313" key="4">
    <source>
        <dbReference type="Proteomes" id="UP000739538"/>
    </source>
</evidence>
<name>A0A956SFN9_UNCEI</name>
<feature type="compositionally biased region" description="Gly residues" evidence="1">
    <location>
        <begin position="363"/>
        <end position="375"/>
    </location>
</feature>
<feature type="transmembrane region" description="Helical" evidence="2">
    <location>
        <begin position="458"/>
        <end position="482"/>
    </location>
</feature>
<dbReference type="GO" id="GO:0005886">
    <property type="term" value="C:plasma membrane"/>
    <property type="evidence" value="ECO:0007669"/>
    <property type="project" value="TreeGrafter"/>
</dbReference>
<keyword evidence="2" id="KW-1133">Transmembrane helix</keyword>
<feature type="transmembrane region" description="Helical" evidence="2">
    <location>
        <begin position="631"/>
        <end position="653"/>
    </location>
</feature>
<keyword evidence="2" id="KW-0812">Transmembrane</keyword>
<reference evidence="3" key="2">
    <citation type="journal article" date="2021" name="Microbiome">
        <title>Successional dynamics and alternative stable states in a saline activated sludge microbial community over 9 years.</title>
        <authorList>
            <person name="Wang Y."/>
            <person name="Ye J."/>
            <person name="Ju F."/>
            <person name="Liu L."/>
            <person name="Boyd J.A."/>
            <person name="Deng Y."/>
            <person name="Parks D.H."/>
            <person name="Jiang X."/>
            <person name="Yin X."/>
            <person name="Woodcroft B.J."/>
            <person name="Tyson G.W."/>
            <person name="Hugenholtz P."/>
            <person name="Polz M.F."/>
            <person name="Zhang T."/>
        </authorList>
    </citation>
    <scope>NUCLEOTIDE SEQUENCE</scope>
    <source>
        <strain evidence="3">HKST-UBA02</strain>
    </source>
</reference>
<dbReference type="Gene3D" id="3.30.70.1430">
    <property type="entry name" value="Multidrug efflux transporter AcrB pore domain"/>
    <property type="match status" value="2"/>
</dbReference>
<proteinExistence type="predicted"/>
<evidence type="ECO:0000256" key="2">
    <source>
        <dbReference type="SAM" id="Phobius"/>
    </source>
</evidence>
<dbReference type="Gene3D" id="3.30.70.1320">
    <property type="entry name" value="Multidrug efflux transporter AcrB pore domain like"/>
    <property type="match status" value="2"/>
</dbReference>
<dbReference type="Gene3D" id="3.30.2090.10">
    <property type="entry name" value="Multidrug efflux transporter AcrB TolC docking domain, DN and DC subdomains"/>
    <property type="match status" value="2"/>
</dbReference>
<dbReference type="GO" id="GO:0042910">
    <property type="term" value="F:xenobiotic transmembrane transporter activity"/>
    <property type="evidence" value="ECO:0007669"/>
    <property type="project" value="TreeGrafter"/>
</dbReference>
<feature type="transmembrane region" description="Helical" evidence="2">
    <location>
        <begin position="535"/>
        <end position="554"/>
    </location>
</feature>
<dbReference type="PANTHER" id="PTHR32063">
    <property type="match status" value="1"/>
</dbReference>
<dbReference type="SUPFAM" id="SSF82714">
    <property type="entry name" value="Multidrug efflux transporter AcrB TolC docking domain, DN and DC subdomains"/>
    <property type="match status" value="2"/>
</dbReference>
<dbReference type="SUPFAM" id="SSF82866">
    <property type="entry name" value="Multidrug efflux transporter AcrB transmembrane domain"/>
    <property type="match status" value="1"/>
</dbReference>
<feature type="non-terminal residue" evidence="3">
    <location>
        <position position="985"/>
    </location>
</feature>
<feature type="transmembrane region" description="Helical" evidence="2">
    <location>
        <begin position="503"/>
        <end position="523"/>
    </location>
</feature>
<dbReference type="Gene3D" id="1.20.1640.10">
    <property type="entry name" value="Multidrug efflux transporter AcrB transmembrane domain"/>
    <property type="match status" value="2"/>
</dbReference>
<dbReference type="Pfam" id="PF00873">
    <property type="entry name" value="ACR_tran"/>
    <property type="match status" value="3"/>
</dbReference>
<comment type="caution">
    <text evidence="3">The sequence shown here is derived from an EMBL/GenBank/DDBJ whole genome shotgun (WGS) entry which is preliminary data.</text>
</comment>
<evidence type="ECO:0000256" key="1">
    <source>
        <dbReference type="SAM" id="MobiDB-lite"/>
    </source>
</evidence>
<dbReference type="PRINTS" id="PR00702">
    <property type="entry name" value="ACRIFLAVINRP"/>
</dbReference>
<feature type="region of interest" description="Disordered" evidence="1">
    <location>
        <begin position="568"/>
        <end position="599"/>
    </location>
</feature>
<feature type="region of interest" description="Disordered" evidence="1">
    <location>
        <begin position="311"/>
        <end position="375"/>
    </location>
</feature>
<feature type="transmembrane region" description="Helical" evidence="2">
    <location>
        <begin position="406"/>
        <end position="425"/>
    </location>
</feature>
<dbReference type="InterPro" id="IPR001036">
    <property type="entry name" value="Acrflvin-R"/>
</dbReference>
<sequence>MSAQSFVTSRPVAILMIFLAAVVFGYFSYARLPLALMPELTYPTLTVRTEYEGAAPEEVENDVSRPIEEALGVIGGLQQISSVSRAGVSDVILEFGWDIDIADATQDVLERLDLVFLPSEAKKPLILHFDPALDPVLELSLSGRGVEFEGDEGLRRLRRLADLQVKRVLEPIKGVAAVRIKGGLEEEIQVRLDEEKLHRAGLSISQVISRLAQENINVAGGTIQEGRTEYLVRTVNEFQSLEEIEETIVLRSGDTEIRVRDLGEVKYANKERQIVTRTDGAPSVQIEIYKEADANIVSLAKAIKATLGDFTPPAILSESSSGDTAEARRDSSQEEAARKDASSADSGDEGERRGHGNRRGGRGGRGGGIGGGGPQGLTEQLYRSEGASLRLVADRSLFIESSIAEVRNTALLGGLLAVVVLFVFLRNAVSTAIIAVSIPISLLVTFAPLNLIGVSLNIMSLGGLALGIGMLVDSSIVVLESIQRCRDEGDGVVSAAIRGTNEVRAAVVASILTSIAVFFPMVFVEGVAGQAFGDLGLAVVVSLLASLVVAIYFIPMLASRRVNAFEGPASDRAPGEDRSTSGPASAHSPTSSSSAPSTRKAGGLAFLRRGVGFRFASWDALRRDLPRIPRWARVSVVPAVIAVLYIAVIRFVIATALELVGKILILVLGLLTFLTVRVVWPVLRIVFGVLGALPLRLTDKLLASLNDGYPRVIRHLLTRPGLTGGILLVTLIGMVLMVRGLASELLPEVRQGEFTVEVALPVGTPLEETEKVLAPVEAALLAERDDIHALILTVGFDPSQSERSDEGEHTARIKVLLEKGGRNAEREDAVAARIRARLDRIPDLDATITRPVLFSSKTPIEVEIHGDDLGELRTYSEETTRVLSTLPELADVQSTLRPGAPEVQIVYDRERLSRFGLSIGEVARLVRDKVQGNEATRFNRVNRRIPILVQLEEEDREAVEDVEDVIVNPGGDRPIPLSAVADVVL</sequence>
<dbReference type="Proteomes" id="UP000739538">
    <property type="component" value="Unassembled WGS sequence"/>
</dbReference>
<dbReference type="PANTHER" id="PTHR32063:SF0">
    <property type="entry name" value="SWARMING MOTILITY PROTEIN SWRC"/>
    <property type="match status" value="1"/>
</dbReference>
<feature type="transmembrane region" description="Helical" evidence="2">
    <location>
        <begin position="721"/>
        <end position="742"/>
    </location>
</feature>
<dbReference type="InterPro" id="IPR027463">
    <property type="entry name" value="AcrB_DN_DC_subdom"/>
</dbReference>
<organism evidence="3 4">
    <name type="scientific">Eiseniibacteriota bacterium</name>
    <dbReference type="NCBI Taxonomy" id="2212470"/>
    <lineage>
        <taxon>Bacteria</taxon>
        <taxon>Candidatus Eiseniibacteriota</taxon>
    </lineage>
</organism>
<dbReference type="SUPFAM" id="SSF82693">
    <property type="entry name" value="Multidrug efflux transporter AcrB pore domain, PN1, PN2, PC1 and PC2 subdomains"/>
    <property type="match status" value="3"/>
</dbReference>
<dbReference type="AlphaFoldDB" id="A0A956SFN9"/>
<feature type="compositionally biased region" description="Basic and acidic residues" evidence="1">
    <location>
        <begin position="325"/>
        <end position="342"/>
    </location>
</feature>
<keyword evidence="2" id="KW-0472">Membrane</keyword>
<protein>
    <submittedName>
        <fullName evidence="3">Efflux RND transporter permease subunit</fullName>
    </submittedName>
</protein>
<feature type="compositionally biased region" description="Low complexity" evidence="1">
    <location>
        <begin position="580"/>
        <end position="598"/>
    </location>
</feature>
<accession>A0A956SFN9</accession>